<name>A0AAE3KF98_9GAMM</name>
<dbReference type="RefSeq" id="WP_253474962.1">
    <property type="nucleotide sequence ID" value="NZ_JALJXV010000002.1"/>
</dbReference>
<evidence type="ECO:0000259" key="1">
    <source>
        <dbReference type="Pfam" id="PF14588"/>
    </source>
</evidence>
<proteinExistence type="predicted"/>
<reference evidence="2" key="1">
    <citation type="submission" date="2022-03" db="EMBL/GenBank/DDBJ databases">
        <title>Genomic Encyclopedia of Type Strains, Phase III (KMG-III): the genomes of soil and plant-associated and newly described type strains.</title>
        <authorList>
            <person name="Whitman W."/>
        </authorList>
    </citation>
    <scope>NUCLEOTIDE SEQUENCE</scope>
    <source>
        <strain evidence="2">ANL 6-2</strain>
    </source>
</reference>
<protein>
    <submittedName>
        <fullName evidence="2">Enamine deaminase RidA (YjgF/YER057c/UK114 family)</fullName>
    </submittedName>
</protein>
<dbReference type="InterPro" id="IPR013813">
    <property type="entry name" value="Endoribo_LPSP/chorism_mut-like"/>
</dbReference>
<keyword evidence="3" id="KW-1185">Reference proteome</keyword>
<sequence length="157" mass="16131">MGIIDKRLTECGITLPPAAAPVGNYVAYTVSGQYVHISGQLPLENGAMAVKGILGDSLDVEAGYRAARICALNLIAQLKEACGGDLDRVERVLKLGGFVSATADFHDAPKCVNGASDLMVEVFGEAGKHARFAVGVASLPAGAAVEVDGLFEISASV</sequence>
<dbReference type="SUPFAM" id="SSF55298">
    <property type="entry name" value="YjgF-like"/>
    <property type="match status" value="1"/>
</dbReference>
<dbReference type="CDD" id="cd02199">
    <property type="entry name" value="YjgF_YER057c_UK114_like_1"/>
    <property type="match status" value="1"/>
</dbReference>
<accession>A0AAE3KF98</accession>
<evidence type="ECO:0000313" key="2">
    <source>
        <dbReference type="EMBL" id="MCP1673822.1"/>
    </source>
</evidence>
<evidence type="ECO:0000313" key="3">
    <source>
        <dbReference type="Proteomes" id="UP001205843"/>
    </source>
</evidence>
<dbReference type="InterPro" id="IPR035959">
    <property type="entry name" value="RutC-like_sf"/>
</dbReference>
<dbReference type="AlphaFoldDB" id="A0AAE3KF98"/>
<dbReference type="Gene3D" id="3.30.1330.40">
    <property type="entry name" value="RutC-like"/>
    <property type="match status" value="1"/>
</dbReference>
<dbReference type="Pfam" id="PF14588">
    <property type="entry name" value="YjgF_endoribonc"/>
    <property type="match status" value="1"/>
</dbReference>
<dbReference type="EMBL" id="JALJXV010000002">
    <property type="protein sequence ID" value="MCP1673822.1"/>
    <property type="molecule type" value="Genomic_DNA"/>
</dbReference>
<dbReference type="Proteomes" id="UP001205843">
    <property type="component" value="Unassembled WGS sequence"/>
</dbReference>
<gene>
    <name evidence="2" type="ORF">J2T57_000921</name>
</gene>
<dbReference type="PANTHER" id="PTHR43760">
    <property type="entry name" value="ENDORIBONUCLEASE-RELATED"/>
    <property type="match status" value="1"/>
</dbReference>
<comment type="caution">
    <text evidence="2">The sequence shown here is derived from an EMBL/GenBank/DDBJ whole genome shotgun (WGS) entry which is preliminary data.</text>
</comment>
<organism evidence="2 3">
    <name type="scientific">Natronocella acetinitrilica</name>
    <dbReference type="NCBI Taxonomy" id="414046"/>
    <lineage>
        <taxon>Bacteria</taxon>
        <taxon>Pseudomonadati</taxon>
        <taxon>Pseudomonadota</taxon>
        <taxon>Gammaproteobacteria</taxon>
        <taxon>Chromatiales</taxon>
        <taxon>Ectothiorhodospiraceae</taxon>
        <taxon>Natronocella</taxon>
    </lineage>
</organism>
<feature type="domain" description="Endoribonuclease L-PSP/chorismate mutase-like" evidence="1">
    <location>
        <begin position="6"/>
        <end position="140"/>
    </location>
</feature>
<dbReference type="PANTHER" id="PTHR43760:SF1">
    <property type="entry name" value="ENDORIBONUCLEASE L-PSP_CHORISMATE MUTASE-LIKE DOMAIN-CONTAINING PROTEIN"/>
    <property type="match status" value="1"/>
</dbReference>